<proteinExistence type="predicted"/>
<keyword evidence="2" id="KW-0238">DNA-binding</keyword>
<dbReference type="RefSeq" id="WP_371394487.1">
    <property type="nucleotide sequence ID" value="NZ_CP163421.1"/>
</dbReference>
<reference evidence="3" key="1">
    <citation type="journal article" date="2019" name="Int. J. Syst. Evol. Microbiol.">
        <title>The Global Catalogue of Microorganisms (GCM) 10K type strain sequencing project: providing services to taxonomists for standard genome sequencing and annotation.</title>
        <authorList>
            <consortium name="The Broad Institute Genomics Platform"/>
            <consortium name="The Broad Institute Genome Sequencing Center for Infectious Disease"/>
            <person name="Wu L."/>
            <person name="Ma J."/>
        </authorList>
    </citation>
    <scope>NUCLEOTIDE SEQUENCE [LARGE SCALE GENOMIC DNA]</scope>
    <source>
        <strain evidence="3">CCUG 62981</strain>
    </source>
</reference>
<dbReference type="InterPro" id="IPR044922">
    <property type="entry name" value="DUF2063_N_sf"/>
</dbReference>
<keyword evidence="3" id="KW-1185">Reference proteome</keyword>
<dbReference type="InterPro" id="IPR018640">
    <property type="entry name" value="DUF2063"/>
</dbReference>
<name>A0ABV9N8I3_9PROT</name>
<protein>
    <submittedName>
        <fullName evidence="2">DNA-binding domain-containing protein</fullName>
    </submittedName>
</protein>
<sequence length="253" mass="27107">MSDAADRGFYKAFAVMVAGRDAPDLAAFLADSPAPGLAVYRNNVARAAVETLARAYPAVQRLVGERFFSAMAAAFRGTSPPHSPVLALYGEGFDGFIEQFEPASSLPYLPDIARLDRAWLLAHHAPDRPALEMRDIIAAGDGALASLRLGPHPASQILAFDLPAYSIWRTNREDRQVSRIRLADGAETALVWRQSGEVRHRKTSAGEHVLLNALFSGAAFEEACAAAHAIAPGSDPVSAAFSLIRAGVFERTP</sequence>
<dbReference type="EMBL" id="JBHSGQ010000001">
    <property type="protein sequence ID" value="MFC4723804.1"/>
    <property type="molecule type" value="Genomic_DNA"/>
</dbReference>
<dbReference type="Proteomes" id="UP001596024">
    <property type="component" value="Unassembled WGS sequence"/>
</dbReference>
<dbReference type="Pfam" id="PF09836">
    <property type="entry name" value="DUF2063"/>
    <property type="match status" value="1"/>
</dbReference>
<organism evidence="2 3">
    <name type="scientific">Glycocaulis abyssi</name>
    <dbReference type="NCBI Taxonomy" id="1433403"/>
    <lineage>
        <taxon>Bacteria</taxon>
        <taxon>Pseudomonadati</taxon>
        <taxon>Pseudomonadota</taxon>
        <taxon>Alphaproteobacteria</taxon>
        <taxon>Maricaulales</taxon>
        <taxon>Maricaulaceae</taxon>
        <taxon>Glycocaulis</taxon>
    </lineage>
</organism>
<dbReference type="Gene3D" id="1.10.150.690">
    <property type="entry name" value="DUF2063"/>
    <property type="match status" value="1"/>
</dbReference>
<comment type="caution">
    <text evidence="2">The sequence shown here is derived from an EMBL/GenBank/DDBJ whole genome shotgun (WGS) entry which is preliminary data.</text>
</comment>
<evidence type="ECO:0000313" key="3">
    <source>
        <dbReference type="Proteomes" id="UP001596024"/>
    </source>
</evidence>
<evidence type="ECO:0000313" key="2">
    <source>
        <dbReference type="EMBL" id="MFC4723804.1"/>
    </source>
</evidence>
<accession>A0ABV9N8I3</accession>
<dbReference type="GO" id="GO:0003677">
    <property type="term" value="F:DNA binding"/>
    <property type="evidence" value="ECO:0007669"/>
    <property type="project" value="UniProtKB-KW"/>
</dbReference>
<evidence type="ECO:0000259" key="1">
    <source>
        <dbReference type="Pfam" id="PF09836"/>
    </source>
</evidence>
<gene>
    <name evidence="2" type="ORF">ACFPB0_00730</name>
</gene>
<feature type="domain" description="Putative DNA-binding" evidence="1">
    <location>
        <begin position="21"/>
        <end position="97"/>
    </location>
</feature>